<dbReference type="InterPro" id="IPR036388">
    <property type="entry name" value="WH-like_DNA-bd_sf"/>
</dbReference>
<sequence>MPKGVTSEITSAEWEVMRIVWTLKQTDSKTIIDVLSDKKGWSPSTIKTLVSRLVKKKILSAQKHKSKNIYFANIEEKDASNLMAINSVENICCMRQGAVIKYLINHLDISKPDIDNLIKTLENKRTNAKEKVNCDCLNCDKEVLK</sequence>
<keyword evidence="3" id="KW-0238">DNA-binding</keyword>
<evidence type="ECO:0000313" key="6">
    <source>
        <dbReference type="Proteomes" id="UP001522905"/>
    </source>
</evidence>
<dbReference type="SUPFAM" id="SSF46785">
    <property type="entry name" value="Winged helix' DNA-binding domain"/>
    <property type="match status" value="1"/>
</dbReference>
<accession>A0ABT0I2K8</accession>
<keyword evidence="2" id="KW-0805">Transcription regulation</keyword>
<name>A0ABT0I2K8_9LACO</name>
<evidence type="ECO:0000313" key="5">
    <source>
        <dbReference type="EMBL" id="MCK8624965.1"/>
    </source>
</evidence>
<dbReference type="InterPro" id="IPR005650">
    <property type="entry name" value="BlaI_family"/>
</dbReference>
<dbReference type="EMBL" id="JAJIAO010000005">
    <property type="protein sequence ID" value="MCK8624965.1"/>
    <property type="molecule type" value="Genomic_DNA"/>
</dbReference>
<dbReference type="InterPro" id="IPR036390">
    <property type="entry name" value="WH_DNA-bd_sf"/>
</dbReference>
<reference evidence="5 6" key="1">
    <citation type="submission" date="2021-11" db="EMBL/GenBank/DDBJ databases">
        <title>Comparative genomics of bee honey and flower isolates.</title>
        <authorList>
            <person name="Bechtner J.D."/>
            <person name="Gallus M.K."/>
            <person name="Ehrmann M."/>
        </authorList>
    </citation>
    <scope>NUCLEOTIDE SEQUENCE [LARGE SCALE GENOMIC DNA]</scope>
    <source>
        <strain evidence="5 6">M161</strain>
    </source>
</reference>
<dbReference type="Proteomes" id="UP001522905">
    <property type="component" value="Unassembled WGS sequence"/>
</dbReference>
<evidence type="ECO:0000256" key="4">
    <source>
        <dbReference type="ARBA" id="ARBA00023163"/>
    </source>
</evidence>
<dbReference type="PIRSF" id="PIRSF019455">
    <property type="entry name" value="CopR_AtkY"/>
    <property type="match status" value="1"/>
</dbReference>
<organism evidence="5 6">
    <name type="scientific">Apilactobacillus xinyiensis</name>
    <dbReference type="NCBI Taxonomy" id="2841032"/>
    <lineage>
        <taxon>Bacteria</taxon>
        <taxon>Bacillati</taxon>
        <taxon>Bacillota</taxon>
        <taxon>Bacilli</taxon>
        <taxon>Lactobacillales</taxon>
        <taxon>Lactobacillaceae</taxon>
        <taxon>Apilactobacillus</taxon>
    </lineage>
</organism>
<dbReference type="Pfam" id="PF03965">
    <property type="entry name" value="Penicillinase_R"/>
    <property type="match status" value="1"/>
</dbReference>
<comment type="similarity">
    <text evidence="1">Belongs to the BlaI transcriptional regulatory family.</text>
</comment>
<dbReference type="InterPro" id="IPR014071">
    <property type="entry name" value="Cu_transp_CopY/TcrY"/>
</dbReference>
<gene>
    <name evidence="5" type="ORF">LNP07_05475</name>
</gene>
<dbReference type="NCBIfam" id="TIGR02698">
    <property type="entry name" value="CopY_TcrY"/>
    <property type="match status" value="1"/>
</dbReference>
<proteinExistence type="inferred from homology"/>
<evidence type="ECO:0000256" key="1">
    <source>
        <dbReference type="ARBA" id="ARBA00011046"/>
    </source>
</evidence>
<dbReference type="RefSeq" id="WP_248601807.1">
    <property type="nucleotide sequence ID" value="NZ_JAJIAO010000005.1"/>
</dbReference>
<keyword evidence="4" id="KW-0804">Transcription</keyword>
<evidence type="ECO:0000256" key="3">
    <source>
        <dbReference type="ARBA" id="ARBA00023125"/>
    </source>
</evidence>
<comment type="caution">
    <text evidence="5">The sequence shown here is derived from an EMBL/GenBank/DDBJ whole genome shotgun (WGS) entry which is preliminary data.</text>
</comment>
<keyword evidence="6" id="KW-1185">Reference proteome</keyword>
<protein>
    <submittedName>
        <fullName evidence="5">CopY/TcrY family copper transport repressor</fullName>
    </submittedName>
</protein>
<dbReference type="Gene3D" id="1.10.10.10">
    <property type="entry name" value="Winged helix-like DNA-binding domain superfamily/Winged helix DNA-binding domain"/>
    <property type="match status" value="1"/>
</dbReference>
<evidence type="ECO:0000256" key="2">
    <source>
        <dbReference type="ARBA" id="ARBA00023015"/>
    </source>
</evidence>